<feature type="compositionally biased region" description="Low complexity" evidence="1">
    <location>
        <begin position="120"/>
        <end position="136"/>
    </location>
</feature>
<feature type="compositionally biased region" description="Basic and acidic residues" evidence="1">
    <location>
        <begin position="232"/>
        <end position="252"/>
    </location>
</feature>
<proteinExistence type="predicted"/>
<reference evidence="2 3" key="1">
    <citation type="submission" date="2024-04" db="EMBL/GenBank/DDBJ databases">
        <authorList>
            <person name="Fracassetti M."/>
        </authorList>
    </citation>
    <scope>NUCLEOTIDE SEQUENCE [LARGE SCALE GENOMIC DNA]</scope>
</reference>
<feature type="compositionally biased region" description="Basic and acidic residues" evidence="1">
    <location>
        <begin position="259"/>
        <end position="271"/>
    </location>
</feature>
<organism evidence="2 3">
    <name type="scientific">Linum trigynum</name>
    <dbReference type="NCBI Taxonomy" id="586398"/>
    <lineage>
        <taxon>Eukaryota</taxon>
        <taxon>Viridiplantae</taxon>
        <taxon>Streptophyta</taxon>
        <taxon>Embryophyta</taxon>
        <taxon>Tracheophyta</taxon>
        <taxon>Spermatophyta</taxon>
        <taxon>Magnoliopsida</taxon>
        <taxon>eudicotyledons</taxon>
        <taxon>Gunneridae</taxon>
        <taxon>Pentapetalae</taxon>
        <taxon>rosids</taxon>
        <taxon>fabids</taxon>
        <taxon>Malpighiales</taxon>
        <taxon>Linaceae</taxon>
        <taxon>Linum</taxon>
    </lineage>
</organism>
<protein>
    <submittedName>
        <fullName evidence="2">Uncharacterized protein</fullName>
    </submittedName>
</protein>
<dbReference type="EMBL" id="OZ034817">
    <property type="protein sequence ID" value="CAL1381171.1"/>
    <property type="molecule type" value="Genomic_DNA"/>
</dbReference>
<evidence type="ECO:0000313" key="2">
    <source>
        <dbReference type="EMBL" id="CAL1381171.1"/>
    </source>
</evidence>
<evidence type="ECO:0000313" key="3">
    <source>
        <dbReference type="Proteomes" id="UP001497516"/>
    </source>
</evidence>
<name>A0AAV2E5H9_9ROSI</name>
<feature type="compositionally biased region" description="Polar residues" evidence="1">
    <location>
        <begin position="219"/>
        <end position="228"/>
    </location>
</feature>
<accession>A0AAV2E5H9</accession>
<keyword evidence="3" id="KW-1185">Reference proteome</keyword>
<sequence length="398" mass="44815">MEPAKIDWKQIEWVYEEDKLYETINAPKWVDFLATPRDEADCVDDVAWFCRPDCNHPKSAEDFLKFTPTSSKHSRSGVKTHSPFSDLNQKRNGKPKRRGPNQSSIASYDEVMGVSQDSENQNPNHNHNHNFSTPPNFQIKSMKALFKSSSERRKPATDDDAASEANLQQQQQLPKLKPTLSAKNLFAGKDILGHISEFYNELKKMAIRSRDKEEEDATLETNESQVAQDETAAVKEEDHREVLGVLDLKEKTTPPPGGGKDKLGGRSEKGSSGKKLRRKIRVDDDAENIVPASLNLETVKKPLQQKGEEQHRLLQIRTNPPSPQCFSAGHAAVKTTPSGASKSRFMEKSILQEVKQQQETVKQENREKGGRSFAIVDGKESKTALDMFWFLKPCTLTS</sequence>
<feature type="compositionally biased region" description="Low complexity" evidence="1">
    <location>
        <begin position="167"/>
        <end position="176"/>
    </location>
</feature>
<gene>
    <name evidence="2" type="ORF">LTRI10_LOCUS22571</name>
</gene>
<dbReference type="AlphaFoldDB" id="A0AAV2E5H9"/>
<evidence type="ECO:0000256" key="1">
    <source>
        <dbReference type="SAM" id="MobiDB-lite"/>
    </source>
</evidence>
<feature type="region of interest" description="Disordered" evidence="1">
    <location>
        <begin position="66"/>
        <end position="176"/>
    </location>
</feature>
<dbReference type="PANTHER" id="PTHR36373">
    <property type="entry name" value="EXPRESSED PROTEIN"/>
    <property type="match status" value="1"/>
</dbReference>
<dbReference type="PANTHER" id="PTHR36373:SF1">
    <property type="entry name" value="EXPRESSED PROTEIN"/>
    <property type="match status" value="1"/>
</dbReference>
<dbReference type="Proteomes" id="UP001497516">
    <property type="component" value="Chromosome 4"/>
</dbReference>
<feature type="region of interest" description="Disordered" evidence="1">
    <location>
        <begin position="213"/>
        <end position="278"/>
    </location>
</feature>